<comment type="caution">
    <text evidence="3">The sequence shown here is derived from an EMBL/GenBank/DDBJ whole genome shotgun (WGS) entry which is preliminary data.</text>
</comment>
<dbReference type="PANTHER" id="PTHR11365">
    <property type="entry name" value="5-OXOPROLINASE RELATED"/>
    <property type="match status" value="1"/>
</dbReference>
<dbReference type="InterPro" id="IPR002821">
    <property type="entry name" value="Hydantoinase_A"/>
</dbReference>
<proteinExistence type="predicted"/>
<name>W4LUZ2_9BACT</name>
<dbReference type="Pfam" id="PF05378">
    <property type="entry name" value="Hydant_A_N"/>
    <property type="match status" value="1"/>
</dbReference>
<dbReference type="SUPFAM" id="SSF53067">
    <property type="entry name" value="Actin-like ATPase domain"/>
    <property type="match status" value="1"/>
</dbReference>
<organism evidence="3 4">
    <name type="scientific">Candidatus Entotheonella gemina</name>
    <dbReference type="NCBI Taxonomy" id="1429439"/>
    <lineage>
        <taxon>Bacteria</taxon>
        <taxon>Pseudomonadati</taxon>
        <taxon>Nitrospinota/Tectimicrobiota group</taxon>
        <taxon>Candidatus Tectimicrobiota</taxon>
        <taxon>Candidatus Entotheonellia</taxon>
        <taxon>Candidatus Entotheonellales</taxon>
        <taxon>Candidatus Entotheonellaceae</taxon>
        <taxon>Candidatus Entotheonella</taxon>
    </lineage>
</organism>
<reference evidence="3 4" key="1">
    <citation type="journal article" date="2014" name="Nature">
        <title>An environmental bacterial taxon with a large and distinct metabolic repertoire.</title>
        <authorList>
            <person name="Wilson M.C."/>
            <person name="Mori T."/>
            <person name="Ruckert C."/>
            <person name="Uria A.R."/>
            <person name="Helf M.J."/>
            <person name="Takada K."/>
            <person name="Gernert C."/>
            <person name="Steffens U.A."/>
            <person name="Heycke N."/>
            <person name="Schmitt S."/>
            <person name="Rinke C."/>
            <person name="Helfrich E.J."/>
            <person name="Brachmann A.O."/>
            <person name="Gurgui C."/>
            <person name="Wakimoto T."/>
            <person name="Kracht M."/>
            <person name="Crusemann M."/>
            <person name="Hentschel U."/>
            <person name="Abe I."/>
            <person name="Matsunaga S."/>
            <person name="Kalinowski J."/>
            <person name="Takeyama H."/>
            <person name="Piel J."/>
        </authorList>
    </citation>
    <scope>NUCLEOTIDE SEQUENCE [LARGE SCALE GENOMIC DNA]</scope>
    <source>
        <strain evidence="4">TSY2</strain>
    </source>
</reference>
<evidence type="ECO:0000313" key="4">
    <source>
        <dbReference type="Proteomes" id="UP000019140"/>
    </source>
</evidence>
<feature type="domain" description="Hydantoinase A/oxoprolinase" evidence="1">
    <location>
        <begin position="203"/>
        <end position="420"/>
    </location>
</feature>
<feature type="non-terminal residue" evidence="3">
    <location>
        <position position="420"/>
    </location>
</feature>
<evidence type="ECO:0000259" key="1">
    <source>
        <dbReference type="Pfam" id="PF01968"/>
    </source>
</evidence>
<dbReference type="HOGENOM" id="CLU_002157_1_1_7"/>
<accession>W4LUZ2</accession>
<dbReference type="GO" id="GO:0006749">
    <property type="term" value="P:glutathione metabolic process"/>
    <property type="evidence" value="ECO:0007669"/>
    <property type="project" value="TreeGrafter"/>
</dbReference>
<feature type="domain" description="Hydantoinase/oxoprolinase N-terminal" evidence="2">
    <location>
        <begin position="4"/>
        <end position="181"/>
    </location>
</feature>
<dbReference type="PANTHER" id="PTHR11365:SF23">
    <property type="entry name" value="HYPOTHETICAL 5-OXOPROLINASE (EUROFUNG)-RELATED"/>
    <property type="match status" value="1"/>
</dbReference>
<dbReference type="InterPro" id="IPR043129">
    <property type="entry name" value="ATPase_NBD"/>
</dbReference>
<sequence length="420" mass="44947">MAYRVGVDIGGTFTDFCAFNEDTNDLYTLKVLSRPDEPGAEVIEGLEQLETRFGILPSQIHYFTHGTTVGVNTVIQRKGITLGLITTEHFVDVLEVARLKMPDPYDLHSKRPDPLISKDRVFPVRERMNADGSVDTPVDPESVSAAVDHARAAGVEGLVIALINAYRNPAHEHEIQDLIHRLAPDMLVYCATNVWSIIREYERTITAVIHGYVQPRVSHYLTSLQKALRALHVPADPFVTKSNGGVMRAELGKTACAQMLLSGTASGVIGASFMARLSGFEKTMSLDIGGTSADVAFIENGMPQYGLGEMIGEFPIYIPTVAVTSIGAGGGSIAWVDDLGVLKVGPESAGSIPGPACYGHGGTRPTITDAFVVLGFIGGSDLGYNTIQVDAERACTAVESLSTRLNLSVVDTAEAMVNIA</sequence>
<evidence type="ECO:0008006" key="5">
    <source>
        <dbReference type="Google" id="ProtNLM"/>
    </source>
</evidence>
<evidence type="ECO:0000313" key="3">
    <source>
        <dbReference type="EMBL" id="ETX01531.1"/>
    </source>
</evidence>
<dbReference type="InterPro" id="IPR045079">
    <property type="entry name" value="Oxoprolinase-like"/>
</dbReference>
<dbReference type="Proteomes" id="UP000019140">
    <property type="component" value="Unassembled WGS sequence"/>
</dbReference>
<dbReference type="GO" id="GO:0017168">
    <property type="term" value="F:5-oxoprolinase (ATP-hydrolyzing) activity"/>
    <property type="evidence" value="ECO:0007669"/>
    <property type="project" value="TreeGrafter"/>
</dbReference>
<dbReference type="AlphaFoldDB" id="W4LUZ2"/>
<dbReference type="InterPro" id="IPR008040">
    <property type="entry name" value="Hydant_A_N"/>
</dbReference>
<dbReference type="GO" id="GO:0005829">
    <property type="term" value="C:cytosol"/>
    <property type="evidence" value="ECO:0007669"/>
    <property type="project" value="TreeGrafter"/>
</dbReference>
<dbReference type="Pfam" id="PF01968">
    <property type="entry name" value="Hydantoinase_A"/>
    <property type="match status" value="1"/>
</dbReference>
<evidence type="ECO:0000259" key="2">
    <source>
        <dbReference type="Pfam" id="PF05378"/>
    </source>
</evidence>
<keyword evidence="4" id="KW-1185">Reference proteome</keyword>
<protein>
    <recommendedName>
        <fullName evidence="5">Hydantoinase</fullName>
    </recommendedName>
</protein>
<gene>
    <name evidence="3" type="ORF">ETSY2_37050</name>
</gene>
<dbReference type="EMBL" id="AZHX01001611">
    <property type="protein sequence ID" value="ETX01531.1"/>
    <property type="molecule type" value="Genomic_DNA"/>
</dbReference>